<comment type="caution">
    <text evidence="2">The sequence shown here is derived from an EMBL/GenBank/DDBJ whole genome shotgun (WGS) entry which is preliminary data.</text>
</comment>
<dbReference type="AlphaFoldDB" id="A0A4C1YDP6"/>
<sequence>MRKWQSMRAGGGKHKQTQPHTSPVAQLRLATRVSSPLHTAQAAHAADRRSGYPCFQQQQSRQHALVIRCLHTSSWLVFTFTTNQIQNWIDHQ</sequence>
<protein>
    <submittedName>
        <fullName evidence="2">Uncharacterized protein</fullName>
    </submittedName>
</protein>
<gene>
    <name evidence="2" type="ORF">EVAR_59049_1</name>
</gene>
<proteinExistence type="predicted"/>
<evidence type="ECO:0000313" key="3">
    <source>
        <dbReference type="Proteomes" id="UP000299102"/>
    </source>
</evidence>
<dbReference type="Proteomes" id="UP000299102">
    <property type="component" value="Unassembled WGS sequence"/>
</dbReference>
<evidence type="ECO:0000256" key="1">
    <source>
        <dbReference type="SAM" id="MobiDB-lite"/>
    </source>
</evidence>
<evidence type="ECO:0000313" key="2">
    <source>
        <dbReference type="EMBL" id="GBP73160.1"/>
    </source>
</evidence>
<feature type="region of interest" description="Disordered" evidence="1">
    <location>
        <begin position="1"/>
        <end position="25"/>
    </location>
</feature>
<reference evidence="2 3" key="1">
    <citation type="journal article" date="2019" name="Commun. Biol.">
        <title>The bagworm genome reveals a unique fibroin gene that provides high tensile strength.</title>
        <authorList>
            <person name="Kono N."/>
            <person name="Nakamura H."/>
            <person name="Ohtoshi R."/>
            <person name="Tomita M."/>
            <person name="Numata K."/>
            <person name="Arakawa K."/>
        </authorList>
    </citation>
    <scope>NUCLEOTIDE SEQUENCE [LARGE SCALE GENOMIC DNA]</scope>
</reference>
<accession>A0A4C1YDP6</accession>
<feature type="compositionally biased region" description="Basic residues" evidence="1">
    <location>
        <begin position="1"/>
        <end position="17"/>
    </location>
</feature>
<name>A0A4C1YDP6_EUMVA</name>
<keyword evidence="3" id="KW-1185">Reference proteome</keyword>
<organism evidence="2 3">
    <name type="scientific">Eumeta variegata</name>
    <name type="common">Bagworm moth</name>
    <name type="synonym">Eumeta japonica</name>
    <dbReference type="NCBI Taxonomy" id="151549"/>
    <lineage>
        <taxon>Eukaryota</taxon>
        <taxon>Metazoa</taxon>
        <taxon>Ecdysozoa</taxon>
        <taxon>Arthropoda</taxon>
        <taxon>Hexapoda</taxon>
        <taxon>Insecta</taxon>
        <taxon>Pterygota</taxon>
        <taxon>Neoptera</taxon>
        <taxon>Endopterygota</taxon>
        <taxon>Lepidoptera</taxon>
        <taxon>Glossata</taxon>
        <taxon>Ditrysia</taxon>
        <taxon>Tineoidea</taxon>
        <taxon>Psychidae</taxon>
        <taxon>Oiketicinae</taxon>
        <taxon>Eumeta</taxon>
    </lineage>
</organism>
<dbReference type="EMBL" id="BGZK01001164">
    <property type="protein sequence ID" value="GBP73160.1"/>
    <property type="molecule type" value="Genomic_DNA"/>
</dbReference>